<dbReference type="eggNOG" id="KOG3064">
    <property type="taxonomic scope" value="Eukaryota"/>
</dbReference>
<keyword evidence="3 4" id="KW-0539">Nucleus</keyword>
<name>B8BSJ7_THAPS</name>
<dbReference type="OMA" id="DKGQNFC"/>
<sequence>MQHDEMIWQVINHQFCSHKSTLTKSKGSNRDKRQFCKHPYSTTGVCNRSSCPLANSQYATIREEGGRMHLYIKTVERAHSPKNLWEKIYLSRNYAKAMGQLEEHLAYFPKAQVHRNKQRLTKIHQYLLRMRKLKLREVNGRKASLTRVHRKVEQREERREKKALVAAKIENNIEKELMERLAKGTYGDIYNFPEVPYQKALESMGENEEEMEEEEEEELDTDDEESVEGEMATEYVEDLEEEDEEDVEDMEMNAWDDDSSGSDEDESGSSEGESEDEQESGSGSDEDGSGSESSDNSDEEDDDDDDSSAPKKKKKPKRKQPPNSKPKRGVRVEIEYEDENEGMLEEEGVAAGGAGLAW</sequence>
<dbReference type="GO" id="GO:0030687">
    <property type="term" value="C:preribosome, large subunit precursor"/>
    <property type="evidence" value="ECO:0000318"/>
    <property type="project" value="GO_Central"/>
</dbReference>
<dbReference type="PIRSF" id="PIRSF003352">
    <property type="entry name" value="MAK16"/>
    <property type="match status" value="1"/>
</dbReference>
<dbReference type="PaxDb" id="35128-Thaps268145"/>
<gene>
    <name evidence="7" type="ORF">THAPSDRAFT_268145</name>
</gene>
<keyword evidence="8" id="KW-1185">Reference proteome</keyword>
<evidence type="ECO:0000256" key="2">
    <source>
        <dbReference type="ARBA" id="ARBA00005514"/>
    </source>
</evidence>
<comment type="similarity">
    <text evidence="2 4">Belongs to the MAK16 family.</text>
</comment>
<evidence type="ECO:0000256" key="3">
    <source>
        <dbReference type="ARBA" id="ARBA00023242"/>
    </source>
</evidence>
<dbReference type="GO" id="GO:0000460">
    <property type="term" value="P:maturation of 5.8S rRNA"/>
    <property type="evidence" value="ECO:0000318"/>
    <property type="project" value="GO_Central"/>
</dbReference>
<dbReference type="GO" id="GO:0005730">
    <property type="term" value="C:nucleolus"/>
    <property type="evidence" value="ECO:0000318"/>
    <property type="project" value="GO_Central"/>
</dbReference>
<dbReference type="InterPro" id="IPR006958">
    <property type="entry name" value="Mak16"/>
</dbReference>
<reference evidence="7 8" key="2">
    <citation type="journal article" date="2008" name="Nature">
        <title>The Phaeodactylum genome reveals the evolutionary history of diatom genomes.</title>
        <authorList>
            <person name="Bowler C."/>
            <person name="Allen A.E."/>
            <person name="Badger J.H."/>
            <person name="Grimwood J."/>
            <person name="Jabbari K."/>
            <person name="Kuo A."/>
            <person name="Maheswari U."/>
            <person name="Martens C."/>
            <person name="Maumus F."/>
            <person name="Otillar R.P."/>
            <person name="Rayko E."/>
            <person name="Salamov A."/>
            <person name="Vandepoele K."/>
            <person name="Beszteri B."/>
            <person name="Gruber A."/>
            <person name="Heijde M."/>
            <person name="Katinka M."/>
            <person name="Mock T."/>
            <person name="Valentin K."/>
            <person name="Verret F."/>
            <person name="Berges J.A."/>
            <person name="Brownlee C."/>
            <person name="Cadoret J.P."/>
            <person name="Chiovitti A."/>
            <person name="Choi C.J."/>
            <person name="Coesel S."/>
            <person name="De Martino A."/>
            <person name="Detter J.C."/>
            <person name="Durkin C."/>
            <person name="Falciatore A."/>
            <person name="Fournet J."/>
            <person name="Haruta M."/>
            <person name="Huysman M.J."/>
            <person name="Jenkins B.D."/>
            <person name="Jiroutova K."/>
            <person name="Jorgensen R.E."/>
            <person name="Joubert Y."/>
            <person name="Kaplan A."/>
            <person name="Kroger N."/>
            <person name="Kroth P.G."/>
            <person name="La Roche J."/>
            <person name="Lindquist E."/>
            <person name="Lommer M."/>
            <person name="Martin-Jezequel V."/>
            <person name="Lopez P.J."/>
            <person name="Lucas S."/>
            <person name="Mangogna M."/>
            <person name="McGinnis K."/>
            <person name="Medlin L.K."/>
            <person name="Montsant A."/>
            <person name="Oudot-Le Secq M.P."/>
            <person name="Napoli C."/>
            <person name="Obornik M."/>
            <person name="Parker M.S."/>
            <person name="Petit J.L."/>
            <person name="Porcel B.M."/>
            <person name="Poulsen N."/>
            <person name="Robison M."/>
            <person name="Rychlewski L."/>
            <person name="Rynearson T.A."/>
            <person name="Schmutz J."/>
            <person name="Shapiro H."/>
            <person name="Siaut M."/>
            <person name="Stanley M."/>
            <person name="Sussman M.R."/>
            <person name="Taylor A.R."/>
            <person name="Vardi A."/>
            <person name="von Dassow P."/>
            <person name="Vyverman W."/>
            <person name="Willis A."/>
            <person name="Wyrwicz L.S."/>
            <person name="Rokhsar D.S."/>
            <person name="Weissenbach J."/>
            <person name="Armbrust E.V."/>
            <person name="Green B.R."/>
            <person name="Van de Peer Y."/>
            <person name="Grigoriev I.V."/>
        </authorList>
    </citation>
    <scope>NUCLEOTIDE SEQUENCE [LARGE SCALE GENOMIC DNA]</scope>
    <source>
        <strain evidence="7 8">CCMP1335</strain>
    </source>
</reference>
<dbReference type="PANTHER" id="PTHR23405">
    <property type="entry name" value="MAINTENANCE OF KILLER 16 MAK16 PROTEIN-RELATED"/>
    <property type="match status" value="1"/>
</dbReference>
<dbReference type="Proteomes" id="UP000001449">
    <property type="component" value="Chromosome 1"/>
</dbReference>
<dbReference type="FunFam" id="3.30.390.110:FF:000001">
    <property type="entry name" value="Protein MAK16 homolog"/>
    <property type="match status" value="1"/>
</dbReference>
<feature type="compositionally biased region" description="Acidic residues" evidence="5">
    <location>
        <begin position="335"/>
        <end position="348"/>
    </location>
</feature>
<organism evidence="7 8">
    <name type="scientific">Thalassiosira pseudonana</name>
    <name type="common">Marine diatom</name>
    <name type="synonym">Cyclotella nana</name>
    <dbReference type="NCBI Taxonomy" id="35128"/>
    <lineage>
        <taxon>Eukaryota</taxon>
        <taxon>Sar</taxon>
        <taxon>Stramenopiles</taxon>
        <taxon>Ochrophyta</taxon>
        <taxon>Bacillariophyta</taxon>
        <taxon>Coscinodiscophyceae</taxon>
        <taxon>Thalassiosirophycidae</taxon>
        <taxon>Thalassiosirales</taxon>
        <taxon>Thalassiosiraceae</taxon>
        <taxon>Thalassiosira</taxon>
    </lineage>
</organism>
<evidence type="ECO:0000313" key="8">
    <source>
        <dbReference type="Proteomes" id="UP000001449"/>
    </source>
</evidence>
<dbReference type="RefSeq" id="XP_002287094.1">
    <property type="nucleotide sequence ID" value="XM_002287058.1"/>
</dbReference>
<feature type="domain" description="Ribosomal eL28/Mak16" evidence="6">
    <location>
        <begin position="6"/>
        <end position="126"/>
    </location>
</feature>
<protein>
    <recommendedName>
        <fullName evidence="4">Protein MAK16 homolog</fullName>
    </recommendedName>
</protein>
<dbReference type="HOGENOM" id="CLU_050888_0_1_1"/>
<accession>B8BSJ7</accession>
<dbReference type="InterPro" id="IPR029004">
    <property type="entry name" value="Ribosomal_eL28/Mak16"/>
</dbReference>
<evidence type="ECO:0000256" key="4">
    <source>
        <dbReference type="PIRNR" id="PIRNR003352"/>
    </source>
</evidence>
<dbReference type="AlphaFoldDB" id="B8BSJ7"/>
<evidence type="ECO:0000259" key="6">
    <source>
        <dbReference type="Pfam" id="PF01778"/>
    </source>
</evidence>
<dbReference type="GO" id="GO:0000470">
    <property type="term" value="P:maturation of LSU-rRNA"/>
    <property type="evidence" value="ECO:0000318"/>
    <property type="project" value="GO_Central"/>
</dbReference>
<evidence type="ECO:0000256" key="1">
    <source>
        <dbReference type="ARBA" id="ARBA00004123"/>
    </source>
</evidence>
<feature type="region of interest" description="Disordered" evidence="5">
    <location>
        <begin position="202"/>
        <end position="358"/>
    </location>
</feature>
<dbReference type="Pfam" id="PF04874">
    <property type="entry name" value="Mak16"/>
    <property type="match status" value="1"/>
</dbReference>
<comment type="subcellular location">
    <subcellularLocation>
        <location evidence="1">Nucleus</location>
    </subcellularLocation>
</comment>
<evidence type="ECO:0000256" key="5">
    <source>
        <dbReference type="SAM" id="MobiDB-lite"/>
    </source>
</evidence>
<feature type="compositionally biased region" description="Acidic residues" evidence="5">
    <location>
        <begin position="205"/>
        <end position="228"/>
    </location>
</feature>
<dbReference type="GeneID" id="7452589"/>
<dbReference type="STRING" id="35128.B8BSJ7"/>
<dbReference type="Gene3D" id="3.30.390.110">
    <property type="match status" value="1"/>
</dbReference>
<dbReference type="KEGG" id="tps:THAPSDRAFT_268145"/>
<dbReference type="InParanoid" id="B8BSJ7"/>
<feature type="compositionally biased region" description="Basic residues" evidence="5">
    <location>
        <begin position="310"/>
        <end position="329"/>
    </location>
</feature>
<feature type="compositionally biased region" description="Acidic residues" evidence="5">
    <location>
        <begin position="235"/>
        <end position="307"/>
    </location>
</feature>
<evidence type="ECO:0000313" key="7">
    <source>
        <dbReference type="EMBL" id="EED96735.1"/>
    </source>
</evidence>
<dbReference type="PANTHER" id="PTHR23405:SF4">
    <property type="entry name" value="PROTEIN MAK16 HOMOLOG"/>
    <property type="match status" value="1"/>
</dbReference>
<dbReference type="Pfam" id="PF01778">
    <property type="entry name" value="Ribosomal_L28e"/>
    <property type="match status" value="1"/>
</dbReference>
<dbReference type="EMBL" id="CM000638">
    <property type="protein sequence ID" value="EED96735.1"/>
    <property type="molecule type" value="Genomic_DNA"/>
</dbReference>
<reference evidence="7 8" key="1">
    <citation type="journal article" date="2004" name="Science">
        <title>The genome of the diatom Thalassiosira pseudonana: ecology, evolution, and metabolism.</title>
        <authorList>
            <person name="Armbrust E.V."/>
            <person name="Berges J.A."/>
            <person name="Bowler C."/>
            <person name="Green B.R."/>
            <person name="Martinez D."/>
            <person name="Putnam N.H."/>
            <person name="Zhou S."/>
            <person name="Allen A.E."/>
            <person name="Apt K.E."/>
            <person name="Bechner M."/>
            <person name="Brzezinski M.A."/>
            <person name="Chaal B.K."/>
            <person name="Chiovitti A."/>
            <person name="Davis A.K."/>
            <person name="Demarest M.S."/>
            <person name="Detter J.C."/>
            <person name="Glavina T."/>
            <person name="Goodstein D."/>
            <person name="Hadi M.Z."/>
            <person name="Hellsten U."/>
            <person name="Hildebrand M."/>
            <person name="Jenkins B.D."/>
            <person name="Jurka J."/>
            <person name="Kapitonov V.V."/>
            <person name="Kroger N."/>
            <person name="Lau W.W."/>
            <person name="Lane T.W."/>
            <person name="Larimer F.W."/>
            <person name="Lippmeier J.C."/>
            <person name="Lucas S."/>
            <person name="Medina M."/>
            <person name="Montsant A."/>
            <person name="Obornik M."/>
            <person name="Parker M.S."/>
            <person name="Palenik B."/>
            <person name="Pazour G.J."/>
            <person name="Richardson P.M."/>
            <person name="Rynearson T.A."/>
            <person name="Saito M.A."/>
            <person name="Schwartz D.C."/>
            <person name="Thamatrakoln K."/>
            <person name="Valentin K."/>
            <person name="Vardi A."/>
            <person name="Wilkerson F.P."/>
            <person name="Rokhsar D.S."/>
        </authorList>
    </citation>
    <scope>NUCLEOTIDE SEQUENCE [LARGE SCALE GENOMIC DNA]</scope>
    <source>
        <strain evidence="7 8">CCMP1335</strain>
    </source>
</reference>
<proteinExistence type="inferred from homology"/>